<feature type="domain" description="Fe2OG dioxygenase" evidence="11">
    <location>
        <begin position="234"/>
        <end position="352"/>
    </location>
</feature>
<feature type="binding site" evidence="9">
    <location>
        <position position="306"/>
    </location>
    <ligand>
        <name>Fe cation</name>
        <dbReference type="ChEBI" id="CHEBI:24875"/>
        <note>catalytic</note>
    </ligand>
</feature>
<evidence type="ECO:0000256" key="4">
    <source>
        <dbReference type="ARBA" id="ARBA00022964"/>
    </source>
</evidence>
<evidence type="ECO:0000256" key="2">
    <source>
        <dbReference type="ARBA" id="ARBA00012931"/>
    </source>
</evidence>
<feature type="binding site" evidence="9">
    <location>
        <position position="254"/>
    </location>
    <ligand>
        <name>Fe cation</name>
        <dbReference type="ChEBI" id="CHEBI:24875"/>
        <note>catalytic</note>
    </ligand>
</feature>
<dbReference type="GO" id="GO:0005737">
    <property type="term" value="C:cytoplasm"/>
    <property type="evidence" value="ECO:0007669"/>
    <property type="project" value="TreeGrafter"/>
</dbReference>
<comment type="similarity">
    <text evidence="1">Belongs to the alkB family.</text>
</comment>
<dbReference type="Proteomes" id="UP001161757">
    <property type="component" value="Unassembled WGS sequence"/>
</dbReference>
<dbReference type="EMBL" id="JAJGCB010000022">
    <property type="protein sequence ID" value="KAJ8987851.1"/>
    <property type="molecule type" value="Genomic_DNA"/>
</dbReference>
<name>A0AAN6EPA2_EXODE</name>
<evidence type="ECO:0000259" key="11">
    <source>
        <dbReference type="PROSITE" id="PS51471"/>
    </source>
</evidence>
<dbReference type="InterPro" id="IPR037151">
    <property type="entry name" value="AlkB-like_sf"/>
</dbReference>
<dbReference type="AlphaFoldDB" id="A0AAN6EPA2"/>
<keyword evidence="6 9" id="KW-0408">Iron</keyword>
<sequence>MLNSSQKTGPGLHDAYARPPDSMRDLFKAWRKHSTSSLTAPDLIDTLEPDRSKVVLLSDGESSSSRIQDLEDEFTSSDSPGEQIHEIPDSIWTPGQPFEIRALPGLYVFPSLLTARLQISLLNKLLHRDLSNPTHRTNLHLHYDIPYPSPNHDAESEHEFNNSFFGGQQQTALQPKDAAVHKPITYAQMLESKLRWMTLGGQYDWTNKVYPEEVPPAFPSDIGALLRGLFPEVCAQAAIVNLYTPGDTLSVHRDVSEECDRSLVSISIGCDAIFIAGNEDGSRSTSLRLRSGDAILMSGSSRYAWHAVPKILPDTCPAWLKDWPDIPEGSQWREWHGWMAKKRINLNVRQMKDEDD</sequence>
<comment type="caution">
    <text evidence="12">The sequence shown here is derived from an EMBL/GenBank/DDBJ whole genome shotgun (WGS) entry which is preliminary data.</text>
</comment>
<dbReference type="InterPro" id="IPR004574">
    <property type="entry name" value="Alkb"/>
</dbReference>
<reference evidence="12" key="1">
    <citation type="submission" date="2023-01" db="EMBL/GenBank/DDBJ databases">
        <title>Exophiala dermititidis isolated from Cystic Fibrosis Patient.</title>
        <authorList>
            <person name="Kurbessoian T."/>
            <person name="Crocker A."/>
            <person name="Murante D."/>
            <person name="Hogan D.A."/>
            <person name="Stajich J.E."/>
        </authorList>
    </citation>
    <scope>NUCLEOTIDE SEQUENCE</scope>
    <source>
        <strain evidence="12">Ex8</strain>
    </source>
</reference>
<protein>
    <recommendedName>
        <fullName evidence="2">mRNA N(6)-methyladenine demethylase</fullName>
        <ecNumber evidence="2">1.14.11.53</ecNumber>
    </recommendedName>
</protein>
<dbReference type="Pfam" id="PF13532">
    <property type="entry name" value="2OG-FeII_Oxy_2"/>
    <property type="match status" value="1"/>
</dbReference>
<dbReference type="FunFam" id="2.60.120.590:FF:000014">
    <property type="entry name" value="Oxidoreductase, 2OG-Fe(II) oxygenase family family"/>
    <property type="match status" value="1"/>
</dbReference>
<dbReference type="EC" id="1.14.11.53" evidence="2"/>
<comment type="catalytic activity">
    <reaction evidence="8">
        <text>an N(6)-methyladenosine in mRNA + 2-oxoglutarate + O2 = an adenosine in mRNA + formaldehyde + succinate + CO2</text>
        <dbReference type="Rhea" id="RHEA:49520"/>
        <dbReference type="Rhea" id="RHEA-COMP:12414"/>
        <dbReference type="Rhea" id="RHEA-COMP:12417"/>
        <dbReference type="ChEBI" id="CHEBI:15379"/>
        <dbReference type="ChEBI" id="CHEBI:16526"/>
        <dbReference type="ChEBI" id="CHEBI:16810"/>
        <dbReference type="ChEBI" id="CHEBI:16842"/>
        <dbReference type="ChEBI" id="CHEBI:30031"/>
        <dbReference type="ChEBI" id="CHEBI:74411"/>
        <dbReference type="ChEBI" id="CHEBI:74449"/>
        <dbReference type="EC" id="1.14.11.53"/>
    </reaction>
    <physiologicalReaction direction="left-to-right" evidence="8">
        <dbReference type="Rhea" id="RHEA:49521"/>
    </physiologicalReaction>
</comment>
<evidence type="ECO:0000313" key="12">
    <source>
        <dbReference type="EMBL" id="KAJ8987851.1"/>
    </source>
</evidence>
<evidence type="ECO:0000256" key="5">
    <source>
        <dbReference type="ARBA" id="ARBA00023002"/>
    </source>
</evidence>
<dbReference type="PROSITE" id="PS51471">
    <property type="entry name" value="FE2OG_OXY"/>
    <property type="match status" value="1"/>
</dbReference>
<evidence type="ECO:0000256" key="6">
    <source>
        <dbReference type="ARBA" id="ARBA00023004"/>
    </source>
</evidence>
<dbReference type="InterPro" id="IPR005123">
    <property type="entry name" value="Oxoglu/Fe-dep_dioxygenase_dom"/>
</dbReference>
<dbReference type="GO" id="GO:0005634">
    <property type="term" value="C:nucleus"/>
    <property type="evidence" value="ECO:0007669"/>
    <property type="project" value="TreeGrafter"/>
</dbReference>
<comment type="cofactor">
    <cofactor evidence="9">
        <name>Fe(2+)</name>
        <dbReference type="ChEBI" id="CHEBI:29033"/>
    </cofactor>
    <text evidence="9">Binds 1 Fe(2+) ion per subunit.</text>
</comment>
<organism evidence="12 13">
    <name type="scientific">Exophiala dermatitidis</name>
    <name type="common">Black yeast-like fungus</name>
    <name type="synonym">Wangiella dermatitidis</name>
    <dbReference type="NCBI Taxonomy" id="5970"/>
    <lineage>
        <taxon>Eukaryota</taxon>
        <taxon>Fungi</taxon>
        <taxon>Dikarya</taxon>
        <taxon>Ascomycota</taxon>
        <taxon>Pezizomycotina</taxon>
        <taxon>Eurotiomycetes</taxon>
        <taxon>Chaetothyriomycetidae</taxon>
        <taxon>Chaetothyriales</taxon>
        <taxon>Herpotrichiellaceae</taxon>
        <taxon>Exophiala</taxon>
    </lineage>
</organism>
<evidence type="ECO:0000256" key="10">
    <source>
        <dbReference type="SAM" id="MobiDB-lite"/>
    </source>
</evidence>
<dbReference type="GO" id="GO:0046872">
    <property type="term" value="F:metal ion binding"/>
    <property type="evidence" value="ECO:0007669"/>
    <property type="project" value="UniProtKB-KW"/>
</dbReference>
<evidence type="ECO:0000313" key="13">
    <source>
        <dbReference type="Proteomes" id="UP001161757"/>
    </source>
</evidence>
<keyword evidence="5" id="KW-0560">Oxidoreductase</keyword>
<dbReference type="GO" id="GO:1990931">
    <property type="term" value="F:mRNA N6-methyladenosine dioxygenase activity"/>
    <property type="evidence" value="ECO:0007669"/>
    <property type="project" value="UniProtKB-EC"/>
</dbReference>
<keyword evidence="7" id="KW-0843">Virulence</keyword>
<dbReference type="SUPFAM" id="SSF51197">
    <property type="entry name" value="Clavaminate synthase-like"/>
    <property type="match status" value="1"/>
</dbReference>
<gene>
    <name evidence="12" type="ORF">HRR80_008204</name>
</gene>
<feature type="region of interest" description="Disordered" evidence="10">
    <location>
        <begin position="1"/>
        <end position="20"/>
    </location>
</feature>
<accession>A0AAN6EPA2</accession>
<dbReference type="Gene3D" id="2.60.120.590">
    <property type="entry name" value="Alpha-ketoglutarate-dependent dioxygenase AlkB-like"/>
    <property type="match status" value="1"/>
</dbReference>
<dbReference type="InterPro" id="IPR027450">
    <property type="entry name" value="AlkB-like"/>
</dbReference>
<dbReference type="PANTHER" id="PTHR16557:SF2">
    <property type="entry name" value="NUCLEIC ACID DIOXYGENASE ALKBH1"/>
    <property type="match status" value="1"/>
</dbReference>
<evidence type="ECO:0000256" key="1">
    <source>
        <dbReference type="ARBA" id="ARBA00007879"/>
    </source>
</evidence>
<keyword evidence="4" id="KW-0223">Dioxygenase</keyword>
<dbReference type="PANTHER" id="PTHR16557">
    <property type="entry name" value="ALKYLATED DNA REPAIR PROTEIN ALKB-RELATED"/>
    <property type="match status" value="1"/>
</dbReference>
<evidence type="ECO:0000256" key="7">
    <source>
        <dbReference type="ARBA" id="ARBA00023026"/>
    </source>
</evidence>
<proteinExistence type="inferred from homology"/>
<feature type="binding site" evidence="9">
    <location>
        <position position="252"/>
    </location>
    <ligand>
        <name>Fe cation</name>
        <dbReference type="ChEBI" id="CHEBI:24875"/>
        <note>catalytic</note>
    </ligand>
</feature>
<keyword evidence="3 9" id="KW-0479">Metal-binding</keyword>
<evidence type="ECO:0000256" key="9">
    <source>
        <dbReference type="PIRSR" id="PIRSR604574-2"/>
    </source>
</evidence>
<evidence type="ECO:0000256" key="3">
    <source>
        <dbReference type="ARBA" id="ARBA00022723"/>
    </source>
</evidence>
<evidence type="ECO:0000256" key="8">
    <source>
        <dbReference type="ARBA" id="ARBA00047565"/>
    </source>
</evidence>